<proteinExistence type="predicted"/>
<feature type="domain" description="Peptidase C14 caspase" evidence="1">
    <location>
        <begin position="23"/>
        <end position="130"/>
    </location>
</feature>
<dbReference type="GO" id="GO:0006508">
    <property type="term" value="P:proteolysis"/>
    <property type="evidence" value="ECO:0007669"/>
    <property type="project" value="InterPro"/>
</dbReference>
<evidence type="ECO:0000313" key="2">
    <source>
        <dbReference type="EMBL" id="KAH3804511.1"/>
    </source>
</evidence>
<name>A0A9D4FUG8_DREPO</name>
<dbReference type="AlphaFoldDB" id="A0A9D4FUG8"/>
<reference evidence="2" key="1">
    <citation type="journal article" date="2019" name="bioRxiv">
        <title>The Genome of the Zebra Mussel, Dreissena polymorpha: A Resource for Invasive Species Research.</title>
        <authorList>
            <person name="McCartney M.A."/>
            <person name="Auch B."/>
            <person name="Kono T."/>
            <person name="Mallez S."/>
            <person name="Zhang Y."/>
            <person name="Obille A."/>
            <person name="Becker A."/>
            <person name="Abrahante J.E."/>
            <person name="Garbe J."/>
            <person name="Badalamenti J.P."/>
            <person name="Herman A."/>
            <person name="Mangelson H."/>
            <person name="Liachko I."/>
            <person name="Sullivan S."/>
            <person name="Sone E.D."/>
            <person name="Koren S."/>
            <person name="Silverstein K.A.T."/>
            <person name="Beckman K.B."/>
            <person name="Gohl D.M."/>
        </authorList>
    </citation>
    <scope>NUCLEOTIDE SEQUENCE</scope>
    <source>
        <strain evidence="2">Duluth1</strain>
        <tissue evidence="2">Whole animal</tissue>
    </source>
</reference>
<comment type="caution">
    <text evidence="2">The sequence shown here is derived from an EMBL/GenBank/DDBJ whole genome shotgun (WGS) entry which is preliminary data.</text>
</comment>
<evidence type="ECO:0000259" key="1">
    <source>
        <dbReference type="Pfam" id="PF00656"/>
    </source>
</evidence>
<sequence>MSSTVITIDSATQTTEPVSVRIDDAFKTIMGQNVHTLVFLYSGHHGKDGFKVGMNEYVSMQHINRKIQECTNVEKVIAFVDCCQPEIIKLKEEQRLIQFNATASTDTAESLRNEGSPFTKLLVQAFTMKASGGKCALPHCECRIDGPFITIDSLSHYIEIHLQNGLLHGMEPEKSLIKINWENECLAYNYSYKVEFRFDIVLPSPFTSNHPYKVLATTVNDYDVLIQKILFPRFAGRRRYTVY</sequence>
<organism evidence="2 3">
    <name type="scientific">Dreissena polymorpha</name>
    <name type="common">Zebra mussel</name>
    <name type="synonym">Mytilus polymorpha</name>
    <dbReference type="NCBI Taxonomy" id="45954"/>
    <lineage>
        <taxon>Eukaryota</taxon>
        <taxon>Metazoa</taxon>
        <taxon>Spiralia</taxon>
        <taxon>Lophotrochozoa</taxon>
        <taxon>Mollusca</taxon>
        <taxon>Bivalvia</taxon>
        <taxon>Autobranchia</taxon>
        <taxon>Heteroconchia</taxon>
        <taxon>Euheterodonta</taxon>
        <taxon>Imparidentia</taxon>
        <taxon>Neoheterodontei</taxon>
        <taxon>Myida</taxon>
        <taxon>Dreissenoidea</taxon>
        <taxon>Dreissenidae</taxon>
        <taxon>Dreissena</taxon>
    </lineage>
</organism>
<accession>A0A9D4FUG8</accession>
<gene>
    <name evidence="2" type="ORF">DPMN_132798</name>
</gene>
<protein>
    <recommendedName>
        <fullName evidence="1">Peptidase C14 caspase domain-containing protein</fullName>
    </recommendedName>
</protein>
<dbReference type="GO" id="GO:0004197">
    <property type="term" value="F:cysteine-type endopeptidase activity"/>
    <property type="evidence" value="ECO:0007669"/>
    <property type="project" value="InterPro"/>
</dbReference>
<keyword evidence="3" id="KW-1185">Reference proteome</keyword>
<dbReference type="InterPro" id="IPR011600">
    <property type="entry name" value="Pept_C14_caspase"/>
</dbReference>
<evidence type="ECO:0000313" key="3">
    <source>
        <dbReference type="Proteomes" id="UP000828390"/>
    </source>
</evidence>
<dbReference type="Pfam" id="PF00656">
    <property type="entry name" value="Peptidase_C14"/>
    <property type="match status" value="1"/>
</dbReference>
<dbReference type="Proteomes" id="UP000828390">
    <property type="component" value="Unassembled WGS sequence"/>
</dbReference>
<reference evidence="2" key="2">
    <citation type="submission" date="2020-11" db="EMBL/GenBank/DDBJ databases">
        <authorList>
            <person name="McCartney M.A."/>
            <person name="Auch B."/>
            <person name="Kono T."/>
            <person name="Mallez S."/>
            <person name="Becker A."/>
            <person name="Gohl D.M."/>
            <person name="Silverstein K.A.T."/>
            <person name="Koren S."/>
            <person name="Bechman K.B."/>
            <person name="Herman A."/>
            <person name="Abrahante J.E."/>
            <person name="Garbe J."/>
        </authorList>
    </citation>
    <scope>NUCLEOTIDE SEQUENCE</scope>
    <source>
        <strain evidence="2">Duluth1</strain>
        <tissue evidence="2">Whole animal</tissue>
    </source>
</reference>
<dbReference type="EMBL" id="JAIWYP010000006">
    <property type="protein sequence ID" value="KAH3804511.1"/>
    <property type="molecule type" value="Genomic_DNA"/>
</dbReference>